<evidence type="ECO:0000256" key="2">
    <source>
        <dbReference type="RuleBase" id="RU000501"/>
    </source>
</evidence>
<evidence type="ECO:0000256" key="1">
    <source>
        <dbReference type="ARBA" id="ARBA00023270"/>
    </source>
</evidence>
<dbReference type="InterPro" id="IPR018225">
    <property type="entry name" value="Transaldolase_AS"/>
</dbReference>
<dbReference type="InterPro" id="IPR001585">
    <property type="entry name" value="TAL/FSA"/>
</dbReference>
<proteinExistence type="predicted"/>
<dbReference type="Gene3D" id="3.20.20.70">
    <property type="entry name" value="Aldolase class I"/>
    <property type="match status" value="1"/>
</dbReference>
<dbReference type="Pfam" id="PF00923">
    <property type="entry name" value="TAL_FSA"/>
    <property type="match status" value="1"/>
</dbReference>
<dbReference type="PANTHER" id="PTHR10683:SF18">
    <property type="entry name" value="TRANSALDOLASE"/>
    <property type="match status" value="1"/>
</dbReference>
<protein>
    <recommendedName>
        <fullName evidence="2">Transaldolase</fullName>
        <ecNumber evidence="2">2.2.1.2</ecNumber>
    </recommendedName>
</protein>
<dbReference type="GO" id="GO:0004801">
    <property type="term" value="F:transaldolase activity"/>
    <property type="evidence" value="ECO:0007669"/>
    <property type="project" value="UniProtKB-EC"/>
</dbReference>
<comment type="pathway">
    <text evidence="2">Carbohydrate degradation; pentose phosphate pathway; D-glyceraldehyde 3-phosphate and beta-D-fructose 6-phosphate from D-ribose 5-phosphate and D-xylulose 5-phosphate (non-oxidative stage): step 2/3.</text>
</comment>
<keyword evidence="2" id="KW-0570">Pentose shunt</keyword>
<dbReference type="Proteomes" id="UP001249851">
    <property type="component" value="Unassembled WGS sequence"/>
</dbReference>
<reference evidence="3" key="2">
    <citation type="journal article" date="2023" name="Science">
        <title>Genomic signatures of disease resistance in endangered staghorn corals.</title>
        <authorList>
            <person name="Vollmer S.V."/>
            <person name="Selwyn J.D."/>
            <person name="Despard B.A."/>
            <person name="Roesel C.L."/>
        </authorList>
    </citation>
    <scope>NUCLEOTIDE SEQUENCE</scope>
    <source>
        <strain evidence="3">K2</strain>
    </source>
</reference>
<dbReference type="InterPro" id="IPR013785">
    <property type="entry name" value="Aldolase_TIM"/>
</dbReference>
<dbReference type="GO" id="GO:0005975">
    <property type="term" value="P:carbohydrate metabolic process"/>
    <property type="evidence" value="ECO:0007669"/>
    <property type="project" value="InterPro"/>
</dbReference>
<keyword evidence="1" id="KW-0704">Schiff base</keyword>
<keyword evidence="4" id="KW-1185">Reference proteome</keyword>
<comment type="caution">
    <text evidence="3">The sequence shown here is derived from an EMBL/GenBank/DDBJ whole genome shotgun (WGS) entry which is preliminary data.</text>
</comment>
<evidence type="ECO:0000313" key="3">
    <source>
        <dbReference type="EMBL" id="KAK2572842.1"/>
    </source>
</evidence>
<dbReference type="EC" id="2.2.1.2" evidence="2"/>
<dbReference type="GO" id="GO:0009052">
    <property type="term" value="P:pentose-phosphate shunt, non-oxidative branch"/>
    <property type="evidence" value="ECO:0007669"/>
    <property type="project" value="TreeGrafter"/>
</dbReference>
<dbReference type="PROSITE" id="PS00958">
    <property type="entry name" value="TRANSALDOLASE_2"/>
    <property type="match status" value="1"/>
</dbReference>
<reference evidence="3" key="1">
    <citation type="journal article" date="2023" name="G3 (Bethesda)">
        <title>Whole genome assembly and annotation of the endangered Caribbean coral Acropora cervicornis.</title>
        <authorList>
            <person name="Selwyn J.D."/>
            <person name="Vollmer S.V."/>
        </authorList>
    </citation>
    <scope>NUCLEOTIDE SEQUENCE</scope>
    <source>
        <strain evidence="3">K2</strain>
    </source>
</reference>
<dbReference type="EMBL" id="JARQWQ010000003">
    <property type="protein sequence ID" value="KAK2572842.1"/>
    <property type="molecule type" value="Genomic_DNA"/>
</dbReference>
<evidence type="ECO:0000313" key="4">
    <source>
        <dbReference type="Proteomes" id="UP001249851"/>
    </source>
</evidence>
<comment type="catalytic activity">
    <reaction evidence="2">
        <text>D-sedoheptulose 7-phosphate + D-glyceraldehyde 3-phosphate = D-erythrose 4-phosphate + beta-D-fructose 6-phosphate</text>
        <dbReference type="Rhea" id="RHEA:17053"/>
        <dbReference type="ChEBI" id="CHEBI:16897"/>
        <dbReference type="ChEBI" id="CHEBI:57483"/>
        <dbReference type="ChEBI" id="CHEBI:57634"/>
        <dbReference type="ChEBI" id="CHEBI:59776"/>
        <dbReference type="EC" id="2.2.1.2"/>
    </reaction>
</comment>
<name>A0AAD9R473_ACRCE</name>
<organism evidence="3 4">
    <name type="scientific">Acropora cervicornis</name>
    <name type="common">Staghorn coral</name>
    <dbReference type="NCBI Taxonomy" id="6130"/>
    <lineage>
        <taxon>Eukaryota</taxon>
        <taxon>Metazoa</taxon>
        <taxon>Cnidaria</taxon>
        <taxon>Anthozoa</taxon>
        <taxon>Hexacorallia</taxon>
        <taxon>Scleractinia</taxon>
        <taxon>Astrocoeniina</taxon>
        <taxon>Acroporidae</taxon>
        <taxon>Acropora</taxon>
    </lineage>
</organism>
<comment type="function">
    <text evidence="2">Catalyzes the rate-limiting step of the non-oxidative phase in the pentose phosphate pathway. Catalyzes the reversible conversion of sedheptulose-7-phosphate and D-glyceraldehyde 3-phosphate into erythrose-4-phosphate and beta-D-fructose 6-phosphate.</text>
</comment>
<dbReference type="SUPFAM" id="SSF51569">
    <property type="entry name" value="Aldolase"/>
    <property type="match status" value="1"/>
</dbReference>
<gene>
    <name evidence="3" type="ORF">P5673_001842</name>
</gene>
<dbReference type="PANTHER" id="PTHR10683">
    <property type="entry name" value="TRANSALDOLASE"/>
    <property type="match status" value="1"/>
</dbReference>
<keyword evidence="2" id="KW-0808">Transferase</keyword>
<dbReference type="AlphaFoldDB" id="A0AAD9R473"/>
<accession>A0AAD9R473</accession>
<sequence>MICDRMISNVKSFICRLSFDVEGSIEKAKKFIKSYEEAGISKERILIKLSSTWEGIEAAKVLEKEGIHCNMTLLFAFAQAVACAEAGVTLISPFVGRIFDWYVKNTDQKEFQPKDDPGKYYCNTDNQQKLSKNTGQITELAGCDLLTISPSLLEKLQKSTETVSLKLSVDEAKKQDIDKISLDEKKFRWLLNEDAMATDKLAEGIRKFAADAVKLEEMIKSELKK</sequence>